<keyword evidence="3" id="KW-1185">Reference proteome</keyword>
<dbReference type="CDD" id="cd04301">
    <property type="entry name" value="NAT_SF"/>
    <property type="match status" value="1"/>
</dbReference>
<organism evidence="2 3">
    <name type="scientific">Kribbella voronezhensis</name>
    <dbReference type="NCBI Taxonomy" id="2512212"/>
    <lineage>
        <taxon>Bacteria</taxon>
        <taxon>Bacillati</taxon>
        <taxon>Actinomycetota</taxon>
        <taxon>Actinomycetes</taxon>
        <taxon>Propionibacteriales</taxon>
        <taxon>Kribbellaceae</taxon>
        <taxon>Kribbella</taxon>
    </lineage>
</organism>
<keyword evidence="2" id="KW-0808">Transferase</keyword>
<gene>
    <name evidence="2" type="ORF">EV138_5311</name>
</gene>
<dbReference type="RefSeq" id="WP_166678685.1">
    <property type="nucleotide sequence ID" value="NZ_SOCE01000001.1"/>
</dbReference>
<dbReference type="Pfam" id="PF00583">
    <property type="entry name" value="Acetyltransf_1"/>
    <property type="match status" value="1"/>
</dbReference>
<accession>A0A4R7THE1</accession>
<dbReference type="SUPFAM" id="SSF55729">
    <property type="entry name" value="Acyl-CoA N-acyltransferases (Nat)"/>
    <property type="match status" value="1"/>
</dbReference>
<evidence type="ECO:0000313" key="2">
    <source>
        <dbReference type="EMBL" id="TDU91700.1"/>
    </source>
</evidence>
<proteinExistence type="predicted"/>
<dbReference type="Proteomes" id="UP000295151">
    <property type="component" value="Unassembled WGS sequence"/>
</dbReference>
<name>A0A4R7THE1_9ACTN</name>
<dbReference type="InterPro" id="IPR016181">
    <property type="entry name" value="Acyl_CoA_acyltransferase"/>
</dbReference>
<protein>
    <submittedName>
        <fullName evidence="2">Acetyltransferase (GNAT) family protein</fullName>
    </submittedName>
</protein>
<evidence type="ECO:0000259" key="1">
    <source>
        <dbReference type="PROSITE" id="PS51186"/>
    </source>
</evidence>
<comment type="caution">
    <text evidence="2">The sequence shown here is derived from an EMBL/GenBank/DDBJ whole genome shotgun (WGS) entry which is preliminary data.</text>
</comment>
<dbReference type="EMBL" id="SOCE01000001">
    <property type="protein sequence ID" value="TDU91700.1"/>
    <property type="molecule type" value="Genomic_DNA"/>
</dbReference>
<reference evidence="2 3" key="1">
    <citation type="submission" date="2019-03" db="EMBL/GenBank/DDBJ databases">
        <title>Genomic Encyclopedia of Type Strains, Phase III (KMG-III): the genomes of soil and plant-associated and newly described type strains.</title>
        <authorList>
            <person name="Whitman W."/>
        </authorList>
    </citation>
    <scope>NUCLEOTIDE SEQUENCE [LARGE SCALE GENOMIC DNA]</scope>
    <source>
        <strain evidence="2 3">VKM Ac-2575</strain>
    </source>
</reference>
<evidence type="ECO:0000313" key="3">
    <source>
        <dbReference type="Proteomes" id="UP000295151"/>
    </source>
</evidence>
<feature type="domain" description="N-acetyltransferase" evidence="1">
    <location>
        <begin position="162"/>
        <end position="321"/>
    </location>
</feature>
<dbReference type="GO" id="GO:0016747">
    <property type="term" value="F:acyltransferase activity, transferring groups other than amino-acyl groups"/>
    <property type="evidence" value="ECO:0007669"/>
    <property type="project" value="InterPro"/>
</dbReference>
<dbReference type="Gene3D" id="3.40.630.30">
    <property type="match status" value="1"/>
</dbReference>
<dbReference type="AlphaFoldDB" id="A0A4R7THE1"/>
<dbReference type="PROSITE" id="PS51186">
    <property type="entry name" value="GNAT"/>
    <property type="match status" value="1"/>
</dbReference>
<dbReference type="InterPro" id="IPR000182">
    <property type="entry name" value="GNAT_dom"/>
</dbReference>
<sequence>MGGLVVRPFEAGDLVGAAALLAERHARHRRRHPLLPAEYEDPELARVEVNATWQTEGASGAVLVEGGEITGYLLGAPKPGAVWGPNVWVERAGHAVRDPEKVRDLYGAAAAKWYGQGLIAHFALVPDEPELIDAWFRLGFGSQHAHAVRAVPSTPYAEHQGLTVRRAARADVAVLAELDLVLPQHQGLSPVFSAGEVPTLEEALADWEESIDDPEYMTFVAEHNGRVVGMSIGCSVEKSSAHAGLAQPDNAGFLAFAAVFPDARGIGAGRAVGEAVLNWAAEVGYDSVVTDWRVTNLLSSRAWPRLGFVQTFHRLHRLLGY</sequence>